<accession>F3PSB2</accession>
<reference evidence="1 2" key="1">
    <citation type="submission" date="2011-02" db="EMBL/GenBank/DDBJ databases">
        <authorList>
            <person name="Weinstock G."/>
            <person name="Sodergren E."/>
            <person name="Clifton S."/>
            <person name="Fulton L."/>
            <person name="Fulton B."/>
            <person name="Courtney L."/>
            <person name="Fronick C."/>
            <person name="Harrison M."/>
            <person name="Strong C."/>
            <person name="Farmer C."/>
            <person name="Delahaunty K."/>
            <person name="Markovic C."/>
            <person name="Hall O."/>
            <person name="Minx P."/>
            <person name="Tomlinson C."/>
            <person name="Mitreva M."/>
            <person name="Hou S."/>
            <person name="Chen J."/>
            <person name="Wollam A."/>
            <person name="Pepin K.H."/>
            <person name="Johnson M."/>
            <person name="Bhonagiri V."/>
            <person name="Zhang X."/>
            <person name="Suruliraj S."/>
            <person name="Warren W."/>
            <person name="Chinwalla A."/>
            <person name="Mardis E.R."/>
            <person name="Wilson R.K."/>
        </authorList>
    </citation>
    <scope>NUCLEOTIDE SEQUENCE [LARGE SCALE GENOMIC DNA]</scope>
    <source>
        <strain evidence="1 2">YIT 12057</strain>
    </source>
</reference>
<keyword evidence="2" id="KW-1185">Reference proteome</keyword>
<name>F3PSB2_9BACE</name>
<evidence type="ECO:0000313" key="1">
    <source>
        <dbReference type="EMBL" id="EGF57565.1"/>
    </source>
</evidence>
<dbReference type="eggNOG" id="ENOG5032NZZ">
    <property type="taxonomic scope" value="Bacteria"/>
</dbReference>
<dbReference type="AlphaFoldDB" id="F3PSB2"/>
<dbReference type="STRING" id="763034.HMPREF9446_01645"/>
<protein>
    <submittedName>
        <fullName evidence="1">Uncharacterized protein</fullName>
    </submittedName>
</protein>
<evidence type="ECO:0000313" key="2">
    <source>
        <dbReference type="Proteomes" id="UP000003416"/>
    </source>
</evidence>
<dbReference type="Proteomes" id="UP000003416">
    <property type="component" value="Unassembled WGS sequence"/>
</dbReference>
<sequence length="54" mass="6590">MVFHNFVLISSEKIKLLYLSPNRYLKVTVFMQENAPTFSCMFFKDIRFSLYHFF</sequence>
<organism evidence="1 2">
    <name type="scientific">Bacteroides fluxus YIT 12057</name>
    <dbReference type="NCBI Taxonomy" id="763034"/>
    <lineage>
        <taxon>Bacteria</taxon>
        <taxon>Pseudomonadati</taxon>
        <taxon>Bacteroidota</taxon>
        <taxon>Bacteroidia</taxon>
        <taxon>Bacteroidales</taxon>
        <taxon>Bacteroidaceae</taxon>
        <taxon>Bacteroides</taxon>
    </lineage>
</organism>
<comment type="caution">
    <text evidence="1">The sequence shown here is derived from an EMBL/GenBank/DDBJ whole genome shotgun (WGS) entry which is preliminary data.</text>
</comment>
<proteinExistence type="predicted"/>
<dbReference type="HOGENOM" id="CLU_213060_0_0_10"/>
<dbReference type="EMBL" id="AFBN01000028">
    <property type="protein sequence ID" value="EGF57565.1"/>
    <property type="molecule type" value="Genomic_DNA"/>
</dbReference>
<gene>
    <name evidence="1" type="ORF">HMPREF9446_01645</name>
</gene>